<organism evidence="4 5">
    <name type="scientific">Olivibacter oleidegradans</name>
    <dbReference type="NCBI Taxonomy" id="760123"/>
    <lineage>
        <taxon>Bacteria</taxon>
        <taxon>Pseudomonadati</taxon>
        <taxon>Bacteroidota</taxon>
        <taxon>Sphingobacteriia</taxon>
        <taxon>Sphingobacteriales</taxon>
        <taxon>Sphingobacteriaceae</taxon>
        <taxon>Olivibacter</taxon>
    </lineage>
</organism>
<sequence length="241" mass="28185">MDILTCGIVDDDPQAVHLLNTYLSKMQNVRLLFKTNDATEALAKLRKYQPDILFLDVEMPELTAFDLIKWVNPGTKVVLCTAHRQYAYDGFEHRVADFLLKPVDFARFFDVVTRLRESQFHAILNGTRIAQDYFLVNAKDKLKNYKILFEDILYMEAVEGGVKLVLREEEIMVSESLTRVYRALPKNLFVRISNAFVIGTEYYKNYANAKVYLYHVAEPFPISRMKHLAKDFFDWLNEHKL</sequence>
<dbReference type="PROSITE" id="PS50110">
    <property type="entry name" value="RESPONSE_REGULATORY"/>
    <property type="match status" value="1"/>
</dbReference>
<evidence type="ECO:0000256" key="2">
    <source>
        <dbReference type="PROSITE-ProRule" id="PRU00169"/>
    </source>
</evidence>
<feature type="domain" description="Response regulatory" evidence="3">
    <location>
        <begin position="5"/>
        <end position="116"/>
    </location>
</feature>
<evidence type="ECO:0000256" key="1">
    <source>
        <dbReference type="ARBA" id="ARBA00022553"/>
    </source>
</evidence>
<dbReference type="Proteomes" id="UP001589774">
    <property type="component" value="Unassembled WGS sequence"/>
</dbReference>
<keyword evidence="1 2" id="KW-0597">Phosphoprotein</keyword>
<dbReference type="RefSeq" id="WP_130856079.1">
    <property type="nucleotide sequence ID" value="NZ_JBHLWO010000001.1"/>
</dbReference>
<dbReference type="EMBL" id="JBHLWO010000001">
    <property type="protein sequence ID" value="MFC0317974.1"/>
    <property type="molecule type" value="Genomic_DNA"/>
</dbReference>
<dbReference type="PANTHER" id="PTHR44591:SF23">
    <property type="entry name" value="CHEY SUBFAMILY"/>
    <property type="match status" value="1"/>
</dbReference>
<feature type="modified residue" description="4-aspartylphosphate" evidence="2">
    <location>
        <position position="56"/>
    </location>
</feature>
<evidence type="ECO:0000313" key="5">
    <source>
        <dbReference type="Proteomes" id="UP001589774"/>
    </source>
</evidence>
<dbReference type="PANTHER" id="PTHR44591">
    <property type="entry name" value="STRESS RESPONSE REGULATOR PROTEIN 1"/>
    <property type="match status" value="1"/>
</dbReference>
<keyword evidence="5" id="KW-1185">Reference proteome</keyword>
<name>A0ABV6HGH5_9SPHI</name>
<comment type="caution">
    <text evidence="4">The sequence shown here is derived from an EMBL/GenBank/DDBJ whole genome shotgun (WGS) entry which is preliminary data.</text>
</comment>
<reference evidence="4 5" key="1">
    <citation type="submission" date="2024-09" db="EMBL/GenBank/DDBJ databases">
        <authorList>
            <person name="Sun Q."/>
            <person name="Mori K."/>
        </authorList>
    </citation>
    <scope>NUCLEOTIDE SEQUENCE [LARGE SCALE GENOMIC DNA]</scope>
    <source>
        <strain evidence="4 5">CCM 7765</strain>
    </source>
</reference>
<dbReference type="SMART" id="SM00850">
    <property type="entry name" value="LytTR"/>
    <property type="match status" value="1"/>
</dbReference>
<protein>
    <submittedName>
        <fullName evidence="4">LytR/AlgR family response regulator transcription factor</fullName>
    </submittedName>
</protein>
<dbReference type="SUPFAM" id="SSF52172">
    <property type="entry name" value="CheY-like"/>
    <property type="match status" value="1"/>
</dbReference>
<dbReference type="SMART" id="SM00448">
    <property type="entry name" value="REC"/>
    <property type="match status" value="1"/>
</dbReference>
<dbReference type="InterPro" id="IPR007492">
    <property type="entry name" value="LytTR_DNA-bd_dom"/>
</dbReference>
<evidence type="ECO:0000313" key="4">
    <source>
        <dbReference type="EMBL" id="MFC0317974.1"/>
    </source>
</evidence>
<dbReference type="Pfam" id="PF00072">
    <property type="entry name" value="Response_reg"/>
    <property type="match status" value="1"/>
</dbReference>
<dbReference type="Gene3D" id="3.40.50.2300">
    <property type="match status" value="1"/>
</dbReference>
<dbReference type="Gene3D" id="2.40.50.1020">
    <property type="entry name" value="LytTr DNA-binding domain"/>
    <property type="match status" value="1"/>
</dbReference>
<evidence type="ECO:0000259" key="3">
    <source>
        <dbReference type="PROSITE" id="PS50110"/>
    </source>
</evidence>
<accession>A0ABV6HGH5</accession>
<dbReference type="Pfam" id="PF04397">
    <property type="entry name" value="LytTR"/>
    <property type="match status" value="1"/>
</dbReference>
<dbReference type="InterPro" id="IPR050595">
    <property type="entry name" value="Bact_response_regulator"/>
</dbReference>
<proteinExistence type="predicted"/>
<dbReference type="InterPro" id="IPR001789">
    <property type="entry name" value="Sig_transdc_resp-reg_receiver"/>
</dbReference>
<dbReference type="InterPro" id="IPR011006">
    <property type="entry name" value="CheY-like_superfamily"/>
</dbReference>
<gene>
    <name evidence="4" type="ORF">ACFFI0_06620</name>
</gene>